<sequence length="98" mass="11160">MMLPRPCVDCGVVVRAARCINCNRVRERKRPSRLDRGYDAEWRKLSKAARDAQPWCSICKSTKDLTADHIQPLADGGLSVWSNIQVLCRKCNSRKSDK</sequence>
<keyword evidence="2" id="KW-0378">Hydrolase</keyword>
<gene>
    <name evidence="2" type="ORF">UFOVP637_51</name>
</gene>
<dbReference type="Pfam" id="PF01844">
    <property type="entry name" value="HNH"/>
    <property type="match status" value="1"/>
</dbReference>
<protein>
    <submittedName>
        <fullName evidence="2">McrA Restriction endonuclease</fullName>
    </submittedName>
</protein>
<dbReference type="PANTHER" id="PTHR33877">
    <property type="entry name" value="SLL1193 PROTEIN"/>
    <property type="match status" value="1"/>
</dbReference>
<accession>A0A6J5N8B1</accession>
<dbReference type="InterPro" id="IPR052892">
    <property type="entry name" value="NA-targeting_endonuclease"/>
</dbReference>
<dbReference type="PANTHER" id="PTHR33877:SF2">
    <property type="entry name" value="OS07G0170200 PROTEIN"/>
    <property type="match status" value="1"/>
</dbReference>
<reference evidence="2" key="1">
    <citation type="submission" date="2020-04" db="EMBL/GenBank/DDBJ databases">
        <authorList>
            <person name="Chiriac C."/>
            <person name="Salcher M."/>
            <person name="Ghai R."/>
            <person name="Kavagutti S V."/>
        </authorList>
    </citation>
    <scope>NUCLEOTIDE SEQUENCE</scope>
</reference>
<dbReference type="GO" id="GO:0008270">
    <property type="term" value="F:zinc ion binding"/>
    <property type="evidence" value="ECO:0007669"/>
    <property type="project" value="InterPro"/>
</dbReference>
<dbReference type="Gene3D" id="1.10.30.50">
    <property type="match status" value="1"/>
</dbReference>
<dbReference type="InterPro" id="IPR003615">
    <property type="entry name" value="HNH_nuc"/>
</dbReference>
<evidence type="ECO:0000313" key="2">
    <source>
        <dbReference type="EMBL" id="CAB4154226.1"/>
    </source>
</evidence>
<dbReference type="InterPro" id="IPR002711">
    <property type="entry name" value="HNH"/>
</dbReference>
<keyword evidence="2" id="KW-0540">Nuclease</keyword>
<evidence type="ECO:0000259" key="1">
    <source>
        <dbReference type="SMART" id="SM00507"/>
    </source>
</evidence>
<dbReference type="CDD" id="cd00085">
    <property type="entry name" value="HNHc"/>
    <property type="match status" value="1"/>
</dbReference>
<dbReference type="EMBL" id="LR796609">
    <property type="protein sequence ID" value="CAB4154226.1"/>
    <property type="molecule type" value="Genomic_DNA"/>
</dbReference>
<dbReference type="GO" id="GO:0004519">
    <property type="term" value="F:endonuclease activity"/>
    <property type="evidence" value="ECO:0007669"/>
    <property type="project" value="UniProtKB-KW"/>
</dbReference>
<keyword evidence="2" id="KW-0255">Endonuclease</keyword>
<dbReference type="SMART" id="SM00507">
    <property type="entry name" value="HNHc"/>
    <property type="match status" value="1"/>
</dbReference>
<organism evidence="2">
    <name type="scientific">uncultured Caudovirales phage</name>
    <dbReference type="NCBI Taxonomy" id="2100421"/>
    <lineage>
        <taxon>Viruses</taxon>
        <taxon>Duplodnaviria</taxon>
        <taxon>Heunggongvirae</taxon>
        <taxon>Uroviricota</taxon>
        <taxon>Caudoviricetes</taxon>
        <taxon>Peduoviridae</taxon>
        <taxon>Maltschvirus</taxon>
        <taxon>Maltschvirus maltsch</taxon>
    </lineage>
</organism>
<name>A0A6J5N8B1_9CAUD</name>
<dbReference type="GO" id="GO:0003676">
    <property type="term" value="F:nucleic acid binding"/>
    <property type="evidence" value="ECO:0007669"/>
    <property type="project" value="InterPro"/>
</dbReference>
<feature type="domain" description="HNH nuclease" evidence="1">
    <location>
        <begin position="44"/>
        <end position="93"/>
    </location>
</feature>
<proteinExistence type="predicted"/>